<accession>K0QZL4</accession>
<proteinExistence type="predicted"/>
<organism evidence="3 4">
    <name type="scientific">Thalassiosira oceanica</name>
    <name type="common">Marine diatom</name>
    <dbReference type="NCBI Taxonomy" id="159749"/>
    <lineage>
        <taxon>Eukaryota</taxon>
        <taxon>Sar</taxon>
        <taxon>Stramenopiles</taxon>
        <taxon>Ochrophyta</taxon>
        <taxon>Bacillariophyta</taxon>
        <taxon>Coscinodiscophyceae</taxon>
        <taxon>Thalassiosirophycidae</taxon>
        <taxon>Thalassiosirales</taxon>
        <taxon>Thalassiosiraceae</taxon>
        <taxon>Thalassiosira</taxon>
    </lineage>
</organism>
<feature type="compositionally biased region" description="Basic and acidic residues" evidence="1">
    <location>
        <begin position="591"/>
        <end position="600"/>
    </location>
</feature>
<feature type="region of interest" description="Disordered" evidence="1">
    <location>
        <begin position="257"/>
        <end position="276"/>
    </location>
</feature>
<feature type="region of interest" description="Disordered" evidence="1">
    <location>
        <begin position="117"/>
        <end position="246"/>
    </location>
</feature>
<keyword evidence="4" id="KW-1185">Reference proteome</keyword>
<evidence type="ECO:0000256" key="1">
    <source>
        <dbReference type="SAM" id="MobiDB-lite"/>
    </source>
</evidence>
<evidence type="ECO:0008006" key="5">
    <source>
        <dbReference type="Google" id="ProtNLM"/>
    </source>
</evidence>
<evidence type="ECO:0000313" key="4">
    <source>
        <dbReference type="Proteomes" id="UP000266841"/>
    </source>
</evidence>
<sequence length="600" mass="63137">MRIALRTTAIVATVAAAAPAVTWATVPQITYGDPVSSVLPPLFSGPVTTPVLDGAVLRFGQPGDYLELDEVWIVSTDGGRTEGACRGSGNSVVFTPSSGFAGSALCQYTARVVRPGGLTRYPDFTSSNGPGSNYIAILPNPPTRRPTRPPTPNPTSKPTASPTPGPTDRLATPASSHDAPSHAAAHAPAHASADSGADAGTHRPPGAPRRVRRGLLGEDDDHQRRPGRGDAGPAPAELGRPRRHRVAGRAVEEALAGRYGGGTGTAPGEAEEHRRGEVRARVRRGYIGNTYVGPYECVFQAVDERGLEAEGTLILDVQDCTLPPGGRQAPDPAPEEEPVPAEFDLVTPEPTPGPRLGGGSHEPVSLSSADDAAVYLRREEGSLSGMEGEMLLETLSVPNRTDVVFEFGHRQDGRRVERAAWDVTLGIVPSADALLAKKMCGPNSASRGALETASSCSIDPWPPIRAGAPPFEVTIENPPDSPVRALLVPSKRDPATPLRGASGRALAAPPAPLLGVVVRIGRKAASRDRLVKLYKSPPDRRIQSGGWRLRRTAPLVLRTRSAASRLAAGAIASYKYTVSKDRRSSPGGLAEEERHAALMR</sequence>
<name>K0QZL4_THAOC</name>
<feature type="chain" id="PRO_5003836474" description="HYR domain-containing protein" evidence="2">
    <location>
        <begin position="25"/>
        <end position="600"/>
    </location>
</feature>
<dbReference type="AlphaFoldDB" id="K0QZL4"/>
<feature type="compositionally biased region" description="Pro residues" evidence="1">
    <location>
        <begin position="139"/>
        <end position="165"/>
    </location>
</feature>
<evidence type="ECO:0000313" key="3">
    <source>
        <dbReference type="EMBL" id="EJK43709.1"/>
    </source>
</evidence>
<feature type="region of interest" description="Disordered" evidence="1">
    <location>
        <begin position="319"/>
        <end position="368"/>
    </location>
</feature>
<keyword evidence="2" id="KW-0732">Signal</keyword>
<comment type="caution">
    <text evidence="3">The sequence shown here is derived from an EMBL/GenBank/DDBJ whole genome shotgun (WGS) entry which is preliminary data.</text>
</comment>
<dbReference type="EMBL" id="AGNL01050730">
    <property type="protein sequence ID" value="EJK43709.1"/>
    <property type="molecule type" value="Genomic_DNA"/>
</dbReference>
<feature type="signal peptide" evidence="2">
    <location>
        <begin position="1"/>
        <end position="24"/>
    </location>
</feature>
<feature type="region of interest" description="Disordered" evidence="1">
    <location>
        <begin position="580"/>
        <end position="600"/>
    </location>
</feature>
<gene>
    <name evidence="3" type="ORF">THAOC_37818</name>
</gene>
<reference evidence="3 4" key="1">
    <citation type="journal article" date="2012" name="Genome Biol.">
        <title>Genome and low-iron response of an oceanic diatom adapted to chronic iron limitation.</title>
        <authorList>
            <person name="Lommer M."/>
            <person name="Specht M."/>
            <person name="Roy A.S."/>
            <person name="Kraemer L."/>
            <person name="Andreson R."/>
            <person name="Gutowska M.A."/>
            <person name="Wolf J."/>
            <person name="Bergner S.V."/>
            <person name="Schilhabel M.B."/>
            <person name="Klostermeier U.C."/>
            <person name="Beiko R.G."/>
            <person name="Rosenstiel P."/>
            <person name="Hippler M."/>
            <person name="Laroche J."/>
        </authorList>
    </citation>
    <scope>NUCLEOTIDE SEQUENCE [LARGE SCALE GENOMIC DNA]</scope>
    <source>
        <strain evidence="3 4">CCMP1005</strain>
    </source>
</reference>
<dbReference type="Proteomes" id="UP000266841">
    <property type="component" value="Unassembled WGS sequence"/>
</dbReference>
<feature type="compositionally biased region" description="Low complexity" evidence="1">
    <location>
        <begin position="171"/>
        <end position="204"/>
    </location>
</feature>
<protein>
    <recommendedName>
        <fullName evidence="5">HYR domain-containing protein</fullName>
    </recommendedName>
</protein>
<evidence type="ECO:0000256" key="2">
    <source>
        <dbReference type="SAM" id="SignalP"/>
    </source>
</evidence>
<feature type="non-terminal residue" evidence="3">
    <location>
        <position position="600"/>
    </location>
</feature>